<dbReference type="PANTHER" id="PTHR43196:SF2">
    <property type="entry name" value="PHOSPHOADENOSINE PHOSPHOSULFATE REDUCTASE"/>
    <property type="match status" value="1"/>
</dbReference>
<dbReference type="Gene3D" id="3.40.50.620">
    <property type="entry name" value="HUPs"/>
    <property type="match status" value="1"/>
</dbReference>
<dbReference type="InterPro" id="IPR002500">
    <property type="entry name" value="PAPS_reduct_dom"/>
</dbReference>
<gene>
    <name evidence="2" type="ORF">ENQ77_04105</name>
</gene>
<proteinExistence type="predicted"/>
<protein>
    <submittedName>
        <fullName evidence="2">Phosphoadenosine phosphosulfate reductase</fullName>
    </submittedName>
</protein>
<dbReference type="SUPFAM" id="SSF52402">
    <property type="entry name" value="Adenine nucleotide alpha hydrolases-like"/>
    <property type="match status" value="1"/>
</dbReference>
<name>A0A7C2PDQ9_UNCW3</name>
<sequence length="356" mass="41128">MKTSLSKESVYGITKISFDFKKTHCFLNRYYGSVEVVKNFAERGYSHFVITFSGGKDSTATLIIAIEAALLVRDKIERIDVFYADTGLEIPVIHKFALEFLEFLRNFNRIKNLPMDVKIVHPEPEESFWACLIGKGYPPPHQRFRWCTKRLKIAPVERELKMLINPSKTIVITGVRFNESQNRNNRLINSCSRGGECGQGVWFQHSSRLGVGYLAPIVDWSDCEVWDFLNIYAPCLGYPTEKLEPEVYNGRGTRFGCWMCTVVRQDKALQKISSLPQWSHLRPLLLFRERVMEKSSKSGSREIRKDGKLGRLKINVRKELLKELLELQKKVGLDLISETEINIIKKIWCMNKKEGN</sequence>
<evidence type="ECO:0000313" key="2">
    <source>
        <dbReference type="EMBL" id="HEN27838.1"/>
    </source>
</evidence>
<dbReference type="GO" id="GO:0003824">
    <property type="term" value="F:catalytic activity"/>
    <property type="evidence" value="ECO:0007669"/>
    <property type="project" value="InterPro"/>
</dbReference>
<dbReference type="AlphaFoldDB" id="A0A7C2PDQ9"/>
<organism evidence="2">
    <name type="scientific">candidate division WOR-3 bacterium</name>
    <dbReference type="NCBI Taxonomy" id="2052148"/>
    <lineage>
        <taxon>Bacteria</taxon>
        <taxon>Bacteria division WOR-3</taxon>
    </lineage>
</organism>
<dbReference type="InterPro" id="IPR014729">
    <property type="entry name" value="Rossmann-like_a/b/a_fold"/>
</dbReference>
<evidence type="ECO:0000259" key="1">
    <source>
        <dbReference type="Pfam" id="PF01507"/>
    </source>
</evidence>
<accession>A0A7C2PDQ9</accession>
<reference evidence="2" key="1">
    <citation type="journal article" date="2020" name="mSystems">
        <title>Genome- and Community-Level Interaction Insights into Carbon Utilization and Element Cycling Functions of Hydrothermarchaeota in Hydrothermal Sediment.</title>
        <authorList>
            <person name="Zhou Z."/>
            <person name="Liu Y."/>
            <person name="Xu W."/>
            <person name="Pan J."/>
            <person name="Luo Z.H."/>
            <person name="Li M."/>
        </authorList>
    </citation>
    <scope>NUCLEOTIDE SEQUENCE [LARGE SCALE GENOMIC DNA]</scope>
    <source>
        <strain evidence="2">SpSt-34</strain>
    </source>
</reference>
<dbReference type="InterPro" id="IPR050128">
    <property type="entry name" value="Sulfate_adenylyltrnsfr_sub2"/>
</dbReference>
<comment type="caution">
    <text evidence="2">The sequence shown here is derived from an EMBL/GenBank/DDBJ whole genome shotgun (WGS) entry which is preliminary data.</text>
</comment>
<dbReference type="PANTHER" id="PTHR43196">
    <property type="entry name" value="SULFATE ADENYLYLTRANSFERASE SUBUNIT 2"/>
    <property type="match status" value="1"/>
</dbReference>
<dbReference type="Pfam" id="PF01507">
    <property type="entry name" value="PAPS_reduct"/>
    <property type="match status" value="1"/>
</dbReference>
<dbReference type="EMBL" id="DSOL01000124">
    <property type="protein sequence ID" value="HEN27838.1"/>
    <property type="molecule type" value="Genomic_DNA"/>
</dbReference>
<feature type="domain" description="Phosphoadenosine phosphosulphate reductase" evidence="1">
    <location>
        <begin position="48"/>
        <end position="261"/>
    </location>
</feature>